<proteinExistence type="predicted"/>
<reference evidence="2 3" key="1">
    <citation type="journal article" date="2020" name="ISME J.">
        <title>Uncovering the hidden diversity of litter-decomposition mechanisms in mushroom-forming fungi.</title>
        <authorList>
            <person name="Floudas D."/>
            <person name="Bentzer J."/>
            <person name="Ahren D."/>
            <person name="Johansson T."/>
            <person name="Persson P."/>
            <person name="Tunlid A."/>
        </authorList>
    </citation>
    <scope>NUCLEOTIDE SEQUENCE [LARGE SCALE GENOMIC DNA]</scope>
    <source>
        <strain evidence="2 3">CBS 291.85</strain>
    </source>
</reference>
<comment type="caution">
    <text evidence="2">The sequence shown here is derived from an EMBL/GenBank/DDBJ whole genome shotgun (WGS) entry which is preliminary data.</text>
</comment>
<dbReference type="OrthoDB" id="3266451at2759"/>
<gene>
    <name evidence="2" type="ORF">D9758_003450</name>
</gene>
<evidence type="ECO:0000256" key="1">
    <source>
        <dbReference type="SAM" id="MobiDB-lite"/>
    </source>
</evidence>
<feature type="compositionally biased region" description="Acidic residues" evidence="1">
    <location>
        <begin position="353"/>
        <end position="371"/>
    </location>
</feature>
<name>A0A8H5GVD1_9AGAR</name>
<dbReference type="EMBL" id="JAACJM010000007">
    <property type="protein sequence ID" value="KAF5371742.1"/>
    <property type="molecule type" value="Genomic_DNA"/>
</dbReference>
<sequence>MTVPPDPDVERIYTLLRCNYGAYNPDSECISQLLSNTERDIRLGNVGELEQRGLEWKASRYRSLLAPMRKIPPELLVLLFEFFCGEGATFREELWSPPVRISHVCAGWRDLARSTPNLWSKLHIEDLSLLHYSPEIVIFRLAMHLELSQQTPLDLFIAMNRVSSRYREPVQLIVDMLFAQSPRWREVNLDLPSFVWKNLDDLRGKLGLLRFLEISDWDYKPDLQVFETAYSLREIDLSFSAVGLRLPWTQITDITLGCGTGTDALEGMRLATAARAVTLHKMTLIFFPGESRRLVHNLHSLSFVVGLDDPHFHYFLKRLTLHNLASLSISGDESIPYPAWIGIFNDKYHDDDSDKSDDEDDEDGYEEDEYDDRGNGGSIQSFLSRSSCTITSLSLIDFPIRDYDAIALLSMVPSLSSLTIHEPAYERSVVKPDVEIQNVTVSGRLLDWLTIKYNHAAPSDTNSPPDLPLRHLRSLDLRVLGTFPAKAIIDVVASRCTGNDLAYPGAVGVDKLDEVKVLVLRSTDDMVLDVEELHDSLKALRNLGLMSVCDSRPLEKGEL</sequence>
<organism evidence="2 3">
    <name type="scientific">Tetrapyrgos nigripes</name>
    <dbReference type="NCBI Taxonomy" id="182062"/>
    <lineage>
        <taxon>Eukaryota</taxon>
        <taxon>Fungi</taxon>
        <taxon>Dikarya</taxon>
        <taxon>Basidiomycota</taxon>
        <taxon>Agaricomycotina</taxon>
        <taxon>Agaricomycetes</taxon>
        <taxon>Agaricomycetidae</taxon>
        <taxon>Agaricales</taxon>
        <taxon>Marasmiineae</taxon>
        <taxon>Marasmiaceae</taxon>
        <taxon>Tetrapyrgos</taxon>
    </lineage>
</organism>
<evidence type="ECO:0000313" key="3">
    <source>
        <dbReference type="Proteomes" id="UP000559256"/>
    </source>
</evidence>
<keyword evidence="3" id="KW-1185">Reference proteome</keyword>
<feature type="region of interest" description="Disordered" evidence="1">
    <location>
        <begin position="351"/>
        <end position="376"/>
    </location>
</feature>
<evidence type="ECO:0000313" key="2">
    <source>
        <dbReference type="EMBL" id="KAF5371742.1"/>
    </source>
</evidence>
<accession>A0A8H5GVD1</accession>
<dbReference type="Proteomes" id="UP000559256">
    <property type="component" value="Unassembled WGS sequence"/>
</dbReference>
<dbReference type="AlphaFoldDB" id="A0A8H5GVD1"/>
<evidence type="ECO:0008006" key="4">
    <source>
        <dbReference type="Google" id="ProtNLM"/>
    </source>
</evidence>
<protein>
    <recommendedName>
        <fullName evidence="4">F-box domain-containing protein</fullName>
    </recommendedName>
</protein>